<dbReference type="GO" id="GO:0045254">
    <property type="term" value="C:pyruvate dehydrogenase complex"/>
    <property type="evidence" value="ECO:0007669"/>
    <property type="project" value="InterPro"/>
</dbReference>
<dbReference type="InterPro" id="IPR000089">
    <property type="entry name" value="Biotin_lipoyl"/>
</dbReference>
<dbReference type="GO" id="GO:0006086">
    <property type="term" value="P:pyruvate decarboxylation to acetyl-CoA"/>
    <property type="evidence" value="ECO:0007669"/>
    <property type="project" value="InterPro"/>
</dbReference>
<dbReference type="SUPFAM" id="SSF51230">
    <property type="entry name" value="Single hybrid motif"/>
    <property type="match status" value="1"/>
</dbReference>
<dbReference type="EC" id="2.3.1.12" evidence="2"/>
<sequence length="74" mass="8033">MPKHGLTMREGTVIKWLKKEGEEVKAGEEVVEIFTGKVNIMITAANEGILKKILVNEGCVAEVGTPIGIIEDIN</sequence>
<feature type="domain" description="Lipoyl-binding" evidence="1">
    <location>
        <begin position="1"/>
        <end position="71"/>
    </location>
</feature>
<dbReference type="GO" id="GO:0004742">
    <property type="term" value="F:dihydrolipoyllysine-residue acetyltransferase activity"/>
    <property type="evidence" value="ECO:0007669"/>
    <property type="project" value="UniProtKB-EC"/>
</dbReference>
<gene>
    <name evidence="2" type="primary">dlaT</name>
    <name evidence="2" type="ORF">ATZ99_07950</name>
</gene>
<organism evidence="2 3">
    <name type="scientific">Thermovenabulum gondwanense</name>
    <dbReference type="NCBI Taxonomy" id="520767"/>
    <lineage>
        <taxon>Bacteria</taxon>
        <taxon>Bacillati</taxon>
        <taxon>Bacillota</taxon>
        <taxon>Clostridia</taxon>
        <taxon>Thermosediminibacterales</taxon>
        <taxon>Thermosediminibacteraceae</taxon>
        <taxon>Thermovenabulum</taxon>
    </lineage>
</organism>
<dbReference type="EMBL" id="LOHZ01000023">
    <property type="protein sequence ID" value="KYO66978.1"/>
    <property type="molecule type" value="Genomic_DNA"/>
</dbReference>
<dbReference type="PROSITE" id="PS50968">
    <property type="entry name" value="BIOTINYL_LIPOYL"/>
    <property type="match status" value="1"/>
</dbReference>
<reference evidence="2 3" key="1">
    <citation type="submission" date="2015-12" db="EMBL/GenBank/DDBJ databases">
        <title>Draft genome of Thermovenabulum gondwanense isolated from a red thermophilic microbial mat colonisisng an outflow channel of a bore well.</title>
        <authorList>
            <person name="Patel B.K."/>
        </authorList>
    </citation>
    <scope>NUCLEOTIDE SEQUENCE [LARGE SCALE GENOMIC DNA]</scope>
    <source>
        <strain evidence="2 3">R270</strain>
    </source>
</reference>
<dbReference type="Gene3D" id="2.40.50.100">
    <property type="match status" value="1"/>
</dbReference>
<dbReference type="InterPro" id="IPR045257">
    <property type="entry name" value="E2/Pdx1"/>
</dbReference>
<accession>A0A161QCJ5</accession>
<keyword evidence="2" id="KW-0012">Acyltransferase</keyword>
<dbReference type="AlphaFoldDB" id="A0A161QCJ5"/>
<dbReference type="STRING" id="520767.ATZ99_07950"/>
<dbReference type="CDD" id="cd06849">
    <property type="entry name" value="lipoyl_domain"/>
    <property type="match status" value="1"/>
</dbReference>
<evidence type="ECO:0000259" key="1">
    <source>
        <dbReference type="PROSITE" id="PS50968"/>
    </source>
</evidence>
<dbReference type="Proteomes" id="UP000075737">
    <property type="component" value="Unassembled WGS sequence"/>
</dbReference>
<dbReference type="PANTHER" id="PTHR23151">
    <property type="entry name" value="DIHYDROLIPOAMIDE ACETYL/SUCCINYL-TRANSFERASE-RELATED"/>
    <property type="match status" value="1"/>
</dbReference>
<keyword evidence="2" id="KW-0808">Transferase</keyword>
<evidence type="ECO:0000313" key="3">
    <source>
        <dbReference type="Proteomes" id="UP000075737"/>
    </source>
</evidence>
<dbReference type="InterPro" id="IPR011053">
    <property type="entry name" value="Single_hybrid_motif"/>
</dbReference>
<dbReference type="PANTHER" id="PTHR23151:SF90">
    <property type="entry name" value="DIHYDROLIPOYLLYSINE-RESIDUE ACETYLTRANSFERASE COMPONENT OF PYRUVATE DEHYDROGENASE COMPLEX, MITOCHONDRIAL-RELATED"/>
    <property type="match status" value="1"/>
</dbReference>
<protein>
    <submittedName>
        <fullName evidence="2">Dihydrolipoyllysine-residue acetyltransferase component of pyruvate dehydrogenase complex</fullName>
        <ecNumber evidence="2">2.3.1.12</ecNumber>
    </submittedName>
</protein>
<proteinExistence type="predicted"/>
<comment type="caution">
    <text evidence="2">The sequence shown here is derived from an EMBL/GenBank/DDBJ whole genome shotgun (WGS) entry which is preliminary data.</text>
</comment>
<keyword evidence="2" id="KW-0670">Pyruvate</keyword>
<evidence type="ECO:0000313" key="2">
    <source>
        <dbReference type="EMBL" id="KYO66978.1"/>
    </source>
</evidence>
<keyword evidence="3" id="KW-1185">Reference proteome</keyword>
<name>A0A161QCJ5_9FIRM</name>
<dbReference type="Pfam" id="PF00364">
    <property type="entry name" value="Biotin_lipoyl"/>
    <property type="match status" value="1"/>
</dbReference>